<dbReference type="EMBL" id="BAABGY010000002">
    <property type="protein sequence ID" value="GAA4321418.1"/>
    <property type="molecule type" value="Genomic_DNA"/>
</dbReference>
<feature type="domain" description="Glycosyltransferase subfamily 4-like N-terminal" evidence="2">
    <location>
        <begin position="7"/>
        <end position="176"/>
    </location>
</feature>
<evidence type="ECO:0000313" key="3">
    <source>
        <dbReference type="EMBL" id="GAA4321418.1"/>
    </source>
</evidence>
<name>A0ABP8GBU2_9BACT</name>
<dbReference type="Pfam" id="PF13439">
    <property type="entry name" value="Glyco_transf_4"/>
    <property type="match status" value="1"/>
</dbReference>
<reference evidence="4" key="1">
    <citation type="journal article" date="2019" name="Int. J. Syst. Evol. Microbiol.">
        <title>The Global Catalogue of Microorganisms (GCM) 10K type strain sequencing project: providing services to taxonomists for standard genome sequencing and annotation.</title>
        <authorList>
            <consortium name="The Broad Institute Genomics Platform"/>
            <consortium name="The Broad Institute Genome Sequencing Center for Infectious Disease"/>
            <person name="Wu L."/>
            <person name="Ma J."/>
        </authorList>
    </citation>
    <scope>NUCLEOTIDE SEQUENCE [LARGE SCALE GENOMIC DNA]</scope>
    <source>
        <strain evidence="4">JCM 17919</strain>
    </source>
</reference>
<dbReference type="SUPFAM" id="SSF53756">
    <property type="entry name" value="UDP-Glycosyltransferase/glycogen phosphorylase"/>
    <property type="match status" value="1"/>
</dbReference>
<gene>
    <name evidence="3" type="ORF">GCM10023184_07180</name>
</gene>
<sequence length="397" mass="43678">MNRLVIGGPAIIAAYLTHYLQPGFETLLVIGGKDDHEQDADFITEQFGIRPVVVPEMRRAISWKADRAAYQRLKGIIRDFKPDIVHTHAAKSGALGRLAAFASKVPVTVHTFHGHVFHSYFSPLKTQAFIQAERYLARRSSGIIAISDIQKEELAGQFRICPHDKIKVIPLGLDLAPFATEGERKRAAFRQAFGIENDEIAIGLVGRVVPVKNHPLFIAVADAVSKATRKRVRFFVIGDGDERPNVEADCRARGLDYTYYPEEPRRALVTCTSWQTKMDEVFNGLDIVALTSHNEGTPVSLIEAQAASRPVVATNVGGTADTLQDGSGGFIVAPGDAAAFTERLLQLIEGEELRRNMGAAGLRFAEQHYSVATMIRRTADYYGSLLDAARARNRVKA</sequence>
<feature type="domain" description="Glycosyl transferase family 1" evidence="1">
    <location>
        <begin position="187"/>
        <end position="361"/>
    </location>
</feature>
<dbReference type="Proteomes" id="UP001501725">
    <property type="component" value="Unassembled WGS sequence"/>
</dbReference>
<dbReference type="InterPro" id="IPR001296">
    <property type="entry name" value="Glyco_trans_1"/>
</dbReference>
<accession>A0ABP8GBU2</accession>
<proteinExistence type="predicted"/>
<dbReference type="InterPro" id="IPR028098">
    <property type="entry name" value="Glyco_trans_4-like_N"/>
</dbReference>
<protein>
    <submittedName>
        <fullName evidence="3">Glycosyltransferase family 4 protein</fullName>
    </submittedName>
</protein>
<evidence type="ECO:0000259" key="1">
    <source>
        <dbReference type="Pfam" id="PF00534"/>
    </source>
</evidence>
<comment type="caution">
    <text evidence="3">The sequence shown here is derived from an EMBL/GenBank/DDBJ whole genome shotgun (WGS) entry which is preliminary data.</text>
</comment>
<keyword evidence="4" id="KW-1185">Reference proteome</keyword>
<dbReference type="Pfam" id="PF00534">
    <property type="entry name" value="Glycos_transf_1"/>
    <property type="match status" value="1"/>
</dbReference>
<dbReference type="PANTHER" id="PTHR45947">
    <property type="entry name" value="SULFOQUINOVOSYL TRANSFERASE SQD2"/>
    <property type="match status" value="1"/>
</dbReference>
<organism evidence="3 4">
    <name type="scientific">Flaviaesturariibacter amylovorans</name>
    <dbReference type="NCBI Taxonomy" id="1084520"/>
    <lineage>
        <taxon>Bacteria</taxon>
        <taxon>Pseudomonadati</taxon>
        <taxon>Bacteroidota</taxon>
        <taxon>Chitinophagia</taxon>
        <taxon>Chitinophagales</taxon>
        <taxon>Chitinophagaceae</taxon>
        <taxon>Flaviaestuariibacter</taxon>
    </lineage>
</organism>
<dbReference type="InterPro" id="IPR050194">
    <property type="entry name" value="Glycosyltransferase_grp1"/>
</dbReference>
<evidence type="ECO:0000259" key="2">
    <source>
        <dbReference type="Pfam" id="PF13439"/>
    </source>
</evidence>
<dbReference type="Gene3D" id="3.40.50.2000">
    <property type="entry name" value="Glycogen Phosphorylase B"/>
    <property type="match status" value="2"/>
</dbReference>
<evidence type="ECO:0000313" key="4">
    <source>
        <dbReference type="Proteomes" id="UP001501725"/>
    </source>
</evidence>
<dbReference type="PANTHER" id="PTHR45947:SF3">
    <property type="entry name" value="SULFOQUINOVOSYL TRANSFERASE SQD2"/>
    <property type="match status" value="1"/>
</dbReference>